<accession>A0A0W0RIS3</accession>
<dbReference type="OrthoDB" id="5652291at2"/>
<sequence>MQTKLEEEKKAAKERYEEMLAALEVMNKAHQNLLFEMRPNETFFEEMYENNKVAPLYVEFVSKNSGAKFTIENKFFPHSWVITTPQNATKEELDYVRDLTLETIAHPKNAPEGYQPKLLAVFPDGTPEEQIFEFIKAAEKKGIEVNLFIGPKSEYEKVSETHAQKTKEAVESGNLDKLPGWDGFMREIQKSEGGRKGEDMLNRYRSEHTSSLSHN</sequence>
<dbReference type="RefSeq" id="WP_058460150.1">
    <property type="nucleotide sequence ID" value="NZ_CAAAIY010000005.1"/>
</dbReference>
<organism evidence="3 4">
    <name type="scientific">Legionella bozemanae</name>
    <name type="common">Fluoribacter bozemanae</name>
    <dbReference type="NCBI Taxonomy" id="447"/>
    <lineage>
        <taxon>Bacteria</taxon>
        <taxon>Pseudomonadati</taxon>
        <taxon>Pseudomonadota</taxon>
        <taxon>Gammaproteobacteria</taxon>
        <taxon>Legionellales</taxon>
        <taxon>Legionellaceae</taxon>
        <taxon>Legionella</taxon>
    </lineage>
</organism>
<feature type="coiled-coil region" evidence="1">
    <location>
        <begin position="2"/>
        <end position="33"/>
    </location>
</feature>
<evidence type="ECO:0000256" key="1">
    <source>
        <dbReference type="SAM" id="Coils"/>
    </source>
</evidence>
<comment type="caution">
    <text evidence="3">The sequence shown here is derived from an EMBL/GenBank/DDBJ whole genome shotgun (WGS) entry which is preliminary data.</text>
</comment>
<dbReference type="PATRIC" id="fig|447.4.peg.2703"/>
<name>A0A0W0RIS3_LEGBO</name>
<dbReference type="AlphaFoldDB" id="A0A0W0RIS3"/>
<dbReference type="STRING" id="447.Lboz_2544"/>
<evidence type="ECO:0000313" key="3">
    <source>
        <dbReference type="EMBL" id="KTC70967.1"/>
    </source>
</evidence>
<dbReference type="Proteomes" id="UP000054695">
    <property type="component" value="Unassembled WGS sequence"/>
</dbReference>
<feature type="compositionally biased region" description="Basic and acidic residues" evidence="2">
    <location>
        <begin position="188"/>
        <end position="208"/>
    </location>
</feature>
<reference evidence="3 4" key="1">
    <citation type="submission" date="2015-11" db="EMBL/GenBank/DDBJ databases">
        <title>Genomic analysis of 38 Legionella species identifies large and diverse effector repertoires.</title>
        <authorList>
            <person name="Burstein D."/>
            <person name="Amaro F."/>
            <person name="Zusman T."/>
            <person name="Lifshitz Z."/>
            <person name="Cohen O."/>
            <person name="Gilbert J.A."/>
            <person name="Pupko T."/>
            <person name="Shuman H.A."/>
            <person name="Segal G."/>
        </authorList>
    </citation>
    <scope>NUCLEOTIDE SEQUENCE [LARGE SCALE GENOMIC DNA]</scope>
    <source>
        <strain evidence="3 4">WIGA</strain>
    </source>
</reference>
<gene>
    <name evidence="3" type="ORF">Lboz_2544</name>
</gene>
<keyword evidence="1" id="KW-0175">Coiled coil</keyword>
<evidence type="ECO:0000313" key="4">
    <source>
        <dbReference type="Proteomes" id="UP000054695"/>
    </source>
</evidence>
<keyword evidence="4" id="KW-1185">Reference proteome</keyword>
<evidence type="ECO:0000256" key="2">
    <source>
        <dbReference type="SAM" id="MobiDB-lite"/>
    </source>
</evidence>
<feature type="region of interest" description="Disordered" evidence="2">
    <location>
        <begin position="188"/>
        <end position="215"/>
    </location>
</feature>
<dbReference type="EMBL" id="LNXU01000032">
    <property type="protein sequence ID" value="KTC70967.1"/>
    <property type="molecule type" value="Genomic_DNA"/>
</dbReference>
<proteinExistence type="predicted"/>
<protein>
    <submittedName>
        <fullName evidence="3">Uncharacterized protein</fullName>
    </submittedName>
</protein>